<evidence type="ECO:0000256" key="4">
    <source>
        <dbReference type="ARBA" id="ARBA00022801"/>
    </source>
</evidence>
<evidence type="ECO:0000313" key="8">
    <source>
        <dbReference type="EMBL" id="CAC5406013.1"/>
    </source>
</evidence>
<dbReference type="InterPro" id="IPR001763">
    <property type="entry name" value="Rhodanese-like_dom"/>
</dbReference>
<dbReference type="OrthoDB" id="9999371at2759"/>
<dbReference type="InterPro" id="IPR036873">
    <property type="entry name" value="Rhodanese-like_dom_sf"/>
</dbReference>
<evidence type="ECO:0000259" key="7">
    <source>
        <dbReference type="PROSITE" id="PS50206"/>
    </source>
</evidence>
<keyword evidence="6" id="KW-0131">Cell cycle</keyword>
<dbReference type="PANTHER" id="PTHR10828">
    <property type="entry name" value="M-PHASE INDUCER PHOSPHATASE DUAL SPECIFICITY PHOSPHATASE CDC25"/>
    <property type="match status" value="1"/>
</dbReference>
<gene>
    <name evidence="8" type="ORF">MCOR_39635</name>
</gene>
<dbReference type="Gene3D" id="3.40.250.10">
    <property type="entry name" value="Rhodanese-like domain"/>
    <property type="match status" value="1"/>
</dbReference>
<reference evidence="8 9" key="1">
    <citation type="submission" date="2020-06" db="EMBL/GenBank/DDBJ databases">
        <authorList>
            <person name="Li R."/>
            <person name="Bekaert M."/>
        </authorList>
    </citation>
    <scope>NUCLEOTIDE SEQUENCE [LARGE SCALE GENOMIC DNA]</scope>
    <source>
        <strain evidence="9">wild</strain>
    </source>
</reference>
<protein>
    <recommendedName>
        <fullName evidence="2">protein-tyrosine-phosphatase</fullName>
        <ecNumber evidence="2">3.1.3.48</ecNumber>
    </recommendedName>
</protein>
<dbReference type="SUPFAM" id="SSF52821">
    <property type="entry name" value="Rhodanese/Cell cycle control phosphatase"/>
    <property type="match status" value="1"/>
</dbReference>
<dbReference type="GO" id="GO:0010971">
    <property type="term" value="P:positive regulation of G2/M transition of mitotic cell cycle"/>
    <property type="evidence" value="ECO:0007669"/>
    <property type="project" value="TreeGrafter"/>
</dbReference>
<evidence type="ECO:0000256" key="5">
    <source>
        <dbReference type="ARBA" id="ARBA00022912"/>
    </source>
</evidence>
<organism evidence="8 9">
    <name type="scientific">Mytilus coruscus</name>
    <name type="common">Sea mussel</name>
    <dbReference type="NCBI Taxonomy" id="42192"/>
    <lineage>
        <taxon>Eukaryota</taxon>
        <taxon>Metazoa</taxon>
        <taxon>Spiralia</taxon>
        <taxon>Lophotrochozoa</taxon>
        <taxon>Mollusca</taxon>
        <taxon>Bivalvia</taxon>
        <taxon>Autobranchia</taxon>
        <taxon>Pteriomorphia</taxon>
        <taxon>Mytilida</taxon>
        <taxon>Mytiloidea</taxon>
        <taxon>Mytilidae</taxon>
        <taxon>Mytilinae</taxon>
        <taxon>Mytilus</taxon>
    </lineage>
</organism>
<dbReference type="Proteomes" id="UP000507470">
    <property type="component" value="Unassembled WGS sequence"/>
</dbReference>
<keyword evidence="3" id="KW-0132">Cell division</keyword>
<dbReference type="Pfam" id="PF00581">
    <property type="entry name" value="Rhodanese"/>
    <property type="match status" value="1"/>
</dbReference>
<evidence type="ECO:0000256" key="3">
    <source>
        <dbReference type="ARBA" id="ARBA00022618"/>
    </source>
</evidence>
<dbReference type="GO" id="GO:0051301">
    <property type="term" value="P:cell division"/>
    <property type="evidence" value="ECO:0007669"/>
    <property type="project" value="UniProtKB-KW"/>
</dbReference>
<evidence type="ECO:0000256" key="6">
    <source>
        <dbReference type="ARBA" id="ARBA00023306"/>
    </source>
</evidence>
<dbReference type="PRINTS" id="PR00716">
    <property type="entry name" value="MPIPHPHTASE"/>
</dbReference>
<keyword evidence="9" id="KW-1185">Reference proteome</keyword>
<dbReference type="AlphaFoldDB" id="A0A6J8DBE6"/>
<evidence type="ECO:0000256" key="1">
    <source>
        <dbReference type="ARBA" id="ARBA00011065"/>
    </source>
</evidence>
<accession>A0A6J8DBE6</accession>
<sequence length="258" mass="29740">MSVLCELPSRAMDCEEDDIADLISPTDFLQKDKYSSYNRKAKRSLFMSLDLGSPPRLHPVKRFKQSFPLGDQICDQIIESEVVVNEIAGDNDIKGDGSRMYALRTMTGKNNDLKTISHKTMACVINGSYDEVISCYRTIDCRYPYEYEGGHIKNAENIHTKNGIKEFLEDNCDVTKRQVLIFLCEFSSERGPKLNYVNRLTMFLCYIKTMWMTSNDFVINLNRGLLERKREFLFVCIPDVRTLQPSDPKVRSPELLTK</sequence>
<evidence type="ECO:0000313" key="9">
    <source>
        <dbReference type="Proteomes" id="UP000507470"/>
    </source>
</evidence>
<dbReference type="GO" id="GO:0005737">
    <property type="term" value="C:cytoplasm"/>
    <property type="evidence" value="ECO:0007669"/>
    <property type="project" value="TreeGrafter"/>
</dbReference>
<dbReference type="GO" id="GO:0000086">
    <property type="term" value="P:G2/M transition of mitotic cell cycle"/>
    <property type="evidence" value="ECO:0007669"/>
    <property type="project" value="TreeGrafter"/>
</dbReference>
<dbReference type="PANTHER" id="PTHR10828:SF76">
    <property type="entry name" value="M-PHASE INDUCER PHOSPHATASE"/>
    <property type="match status" value="1"/>
</dbReference>
<dbReference type="GO" id="GO:0004725">
    <property type="term" value="F:protein tyrosine phosphatase activity"/>
    <property type="evidence" value="ECO:0007669"/>
    <property type="project" value="UniProtKB-EC"/>
</dbReference>
<dbReference type="GO" id="GO:0110032">
    <property type="term" value="P:positive regulation of G2/MI transition of meiotic cell cycle"/>
    <property type="evidence" value="ECO:0007669"/>
    <property type="project" value="TreeGrafter"/>
</dbReference>
<keyword evidence="4" id="KW-0378">Hydrolase</keyword>
<dbReference type="PROSITE" id="PS50206">
    <property type="entry name" value="RHODANESE_3"/>
    <property type="match status" value="1"/>
</dbReference>
<proteinExistence type="inferred from homology"/>
<dbReference type="EMBL" id="CACVKT020007152">
    <property type="protein sequence ID" value="CAC5406013.1"/>
    <property type="molecule type" value="Genomic_DNA"/>
</dbReference>
<evidence type="ECO:0000256" key="2">
    <source>
        <dbReference type="ARBA" id="ARBA00013064"/>
    </source>
</evidence>
<feature type="domain" description="Rhodanese" evidence="7">
    <location>
        <begin position="139"/>
        <end position="193"/>
    </location>
</feature>
<name>A0A6J8DBE6_MYTCO</name>
<comment type="similarity">
    <text evidence="1">Belongs to the MPI phosphatase family.</text>
</comment>
<dbReference type="GO" id="GO:0005634">
    <property type="term" value="C:nucleus"/>
    <property type="evidence" value="ECO:0007669"/>
    <property type="project" value="TreeGrafter"/>
</dbReference>
<dbReference type="InterPro" id="IPR000751">
    <property type="entry name" value="MPI_Phosphatase"/>
</dbReference>
<keyword evidence="5" id="KW-0904">Protein phosphatase</keyword>
<dbReference type="EC" id="3.1.3.48" evidence="2"/>